<evidence type="ECO:0000313" key="7">
    <source>
        <dbReference type="Proteomes" id="UP001191004"/>
    </source>
</evidence>
<dbReference type="EC" id="2.1.1.177" evidence="5"/>
<comment type="catalytic activity">
    <reaction evidence="5">
        <text>pseudouridine(1915) in 23S rRNA + S-adenosyl-L-methionine = N(3)-methylpseudouridine(1915) in 23S rRNA + S-adenosyl-L-homocysteine + H(+)</text>
        <dbReference type="Rhea" id="RHEA:42752"/>
        <dbReference type="Rhea" id="RHEA-COMP:10221"/>
        <dbReference type="Rhea" id="RHEA-COMP:10222"/>
        <dbReference type="ChEBI" id="CHEBI:15378"/>
        <dbReference type="ChEBI" id="CHEBI:57856"/>
        <dbReference type="ChEBI" id="CHEBI:59789"/>
        <dbReference type="ChEBI" id="CHEBI:65314"/>
        <dbReference type="ChEBI" id="CHEBI:74486"/>
        <dbReference type="EC" id="2.1.1.177"/>
    </reaction>
</comment>
<dbReference type="PIRSF" id="PIRSF004505">
    <property type="entry name" value="MT_bac"/>
    <property type="match status" value="1"/>
</dbReference>
<evidence type="ECO:0000256" key="3">
    <source>
        <dbReference type="ARBA" id="ARBA00022691"/>
    </source>
</evidence>
<dbReference type="GO" id="GO:0032259">
    <property type="term" value="P:methylation"/>
    <property type="evidence" value="ECO:0007669"/>
    <property type="project" value="UniProtKB-KW"/>
</dbReference>
<organism evidence="6 7">
    <name type="scientific">Candidatus Nanosyncoccus nanoralicus</name>
    <dbReference type="NCBI Taxonomy" id="2171996"/>
    <lineage>
        <taxon>Bacteria</taxon>
        <taxon>Candidatus Saccharimonadota</taxon>
        <taxon>Candidatus Nanosyncoccalia</taxon>
        <taxon>Candidatus Nanosyncoccales</taxon>
        <taxon>Candidatus Nanosyncoccaceae</taxon>
        <taxon>Candidatus Nanosyncoccus</taxon>
    </lineage>
</organism>
<feature type="binding site" evidence="5">
    <location>
        <position position="91"/>
    </location>
    <ligand>
        <name>S-adenosyl-L-methionine</name>
        <dbReference type="ChEBI" id="CHEBI:59789"/>
    </ligand>
</feature>
<gene>
    <name evidence="5 6" type="primary">rlmH</name>
    <name evidence="6" type="ORF">G3KMM_00498</name>
</gene>
<keyword evidence="2 5" id="KW-0808">Transferase</keyword>
<dbReference type="RefSeq" id="WP_129605165.1">
    <property type="nucleotide sequence ID" value="NZ_PRLL01000022.1"/>
</dbReference>
<evidence type="ECO:0000256" key="4">
    <source>
        <dbReference type="ARBA" id="ARBA00038303"/>
    </source>
</evidence>
<comment type="caution">
    <text evidence="6">The sequence shown here is derived from an EMBL/GenBank/DDBJ whole genome shotgun (WGS) entry which is preliminary data.</text>
</comment>
<keyword evidence="7" id="KW-1185">Reference proteome</keyword>
<dbReference type="InterPro" id="IPR003742">
    <property type="entry name" value="RlmH-like"/>
</dbReference>
<dbReference type="HAMAP" id="MF_00658">
    <property type="entry name" value="23SrRNA_methyltr_H"/>
    <property type="match status" value="1"/>
</dbReference>
<comment type="function">
    <text evidence="5">Specifically methylates the pseudouridine at position 1915 (m3Psi1915) in 23S rRNA.</text>
</comment>
<keyword evidence="5" id="KW-0698">rRNA processing</keyword>
<dbReference type="PANTHER" id="PTHR33603:SF1">
    <property type="entry name" value="RIBOSOMAL RNA LARGE SUBUNIT METHYLTRANSFERASE H"/>
    <property type="match status" value="1"/>
</dbReference>
<comment type="similarity">
    <text evidence="4 5">Belongs to the RNA methyltransferase RlmH family.</text>
</comment>
<keyword evidence="5" id="KW-0963">Cytoplasm</keyword>
<reference evidence="6 7" key="1">
    <citation type="journal article" date="2018" name="bioRxiv">
        <title>Evidence of independent acquisition and adaption of ultra-small bacteria to human hosts across the highly diverse yet reduced genomes of the phylum Saccharibacteria.</title>
        <authorList>
            <person name="McLean J.S."/>
            <person name="Bor B."/>
            <person name="To T.T."/>
            <person name="Liu Q."/>
            <person name="Kearns K.A."/>
            <person name="Solden L.M."/>
            <person name="Wrighton K.C."/>
            <person name="He X."/>
            <person name="Shi W."/>
        </authorList>
    </citation>
    <scope>NUCLEOTIDE SEQUENCE [LARGE SCALE GENOMIC DNA]</scope>
    <source>
        <strain evidence="6 7">TM7_KMM_G3_1_HOT_351</strain>
    </source>
</reference>
<feature type="binding site" evidence="5">
    <location>
        <position position="60"/>
    </location>
    <ligand>
        <name>S-adenosyl-L-methionine</name>
        <dbReference type="ChEBI" id="CHEBI:59789"/>
    </ligand>
</feature>
<dbReference type="InterPro" id="IPR029026">
    <property type="entry name" value="tRNA_m1G_MTases_N"/>
</dbReference>
<evidence type="ECO:0000313" key="6">
    <source>
        <dbReference type="EMBL" id="RYC73205.1"/>
    </source>
</evidence>
<comment type="subcellular location">
    <subcellularLocation>
        <location evidence="5">Cytoplasm</location>
    </subcellularLocation>
</comment>
<protein>
    <recommendedName>
        <fullName evidence="5">Ribosomal RNA large subunit methyltransferase H</fullName>
        <ecNumber evidence="5">2.1.1.177</ecNumber>
    </recommendedName>
    <alternativeName>
        <fullName evidence="5">23S rRNA (pseudouridine1915-N3)-methyltransferase</fullName>
    </alternativeName>
    <alternativeName>
        <fullName evidence="5">23S rRNA m3Psi1915 methyltransferase</fullName>
    </alternativeName>
    <alternativeName>
        <fullName evidence="5">rRNA (pseudouridine-N3-)-methyltransferase RlmH</fullName>
    </alternativeName>
</protein>
<evidence type="ECO:0000256" key="1">
    <source>
        <dbReference type="ARBA" id="ARBA00022603"/>
    </source>
</evidence>
<dbReference type="InterPro" id="IPR029028">
    <property type="entry name" value="Alpha/beta_knot_MTases"/>
</dbReference>
<accession>A0ABY0FJG7</accession>
<proteinExistence type="inferred from homology"/>
<reference evidence="6 7" key="2">
    <citation type="journal article" date="2020" name="Cell Rep.">
        <title>Acquisition and Adaptation of Ultra-small Parasitic Reduced Genome Bacteria to Mammalian Hosts.</title>
        <authorList>
            <person name="McLean J.S."/>
            <person name="Bor B."/>
            <person name="Kerns K.A."/>
            <person name="Liu Q."/>
            <person name="To T.T."/>
            <person name="Solden L."/>
            <person name="Hendrickson E.L."/>
            <person name="Wrighton K."/>
            <person name="Shi W."/>
            <person name="He X."/>
        </authorList>
    </citation>
    <scope>NUCLEOTIDE SEQUENCE [LARGE SCALE GENOMIC DNA]</scope>
    <source>
        <strain evidence="6 7">TM7_KMM_G3_1_HOT_351</strain>
    </source>
</reference>
<dbReference type="PANTHER" id="PTHR33603">
    <property type="entry name" value="METHYLTRANSFERASE"/>
    <property type="match status" value="1"/>
</dbReference>
<name>A0ABY0FJG7_9BACT</name>
<dbReference type="SUPFAM" id="SSF75217">
    <property type="entry name" value="alpha/beta knot"/>
    <property type="match status" value="1"/>
</dbReference>
<sequence length="143" mass="16674">MIRVIAGGKKHQDWVNMAISEYEKRLKKPFNVEWQFFDEDKLLKYLEGWPFSGHEFVIVLDERGTNISSVELANKLNQQFVDAKEAVILIGGAFGFTDEIRARANFVWSFSKLVFPHQLVRVMLSEQIYRAQEINLGGKYHHE</sequence>
<keyword evidence="1 5" id="KW-0489">Methyltransferase</keyword>
<dbReference type="Proteomes" id="UP001191004">
    <property type="component" value="Unassembled WGS sequence"/>
</dbReference>
<feature type="binding site" evidence="5">
    <location>
        <begin position="110"/>
        <end position="115"/>
    </location>
    <ligand>
        <name>S-adenosyl-L-methionine</name>
        <dbReference type="ChEBI" id="CHEBI:59789"/>
    </ligand>
</feature>
<keyword evidence="3 5" id="KW-0949">S-adenosyl-L-methionine</keyword>
<comment type="subunit">
    <text evidence="5">Homodimer.</text>
</comment>
<dbReference type="Pfam" id="PF02590">
    <property type="entry name" value="SPOUT_MTase"/>
    <property type="match status" value="1"/>
</dbReference>
<evidence type="ECO:0000256" key="5">
    <source>
        <dbReference type="HAMAP-Rule" id="MF_00658"/>
    </source>
</evidence>
<dbReference type="CDD" id="cd18081">
    <property type="entry name" value="RlmH-like"/>
    <property type="match status" value="1"/>
</dbReference>
<evidence type="ECO:0000256" key="2">
    <source>
        <dbReference type="ARBA" id="ARBA00022679"/>
    </source>
</evidence>
<dbReference type="Gene3D" id="3.40.1280.10">
    <property type="match status" value="1"/>
</dbReference>
<dbReference type="EMBL" id="PRLL01000022">
    <property type="protein sequence ID" value="RYC73205.1"/>
    <property type="molecule type" value="Genomic_DNA"/>
</dbReference>
<dbReference type="GO" id="GO:0008168">
    <property type="term" value="F:methyltransferase activity"/>
    <property type="evidence" value="ECO:0007669"/>
    <property type="project" value="UniProtKB-KW"/>
</dbReference>